<evidence type="ECO:0000256" key="1">
    <source>
        <dbReference type="ARBA" id="ARBA00004429"/>
    </source>
</evidence>
<feature type="transmembrane region" description="Helical" evidence="9">
    <location>
        <begin position="55"/>
        <end position="74"/>
    </location>
</feature>
<evidence type="ECO:0000313" key="11">
    <source>
        <dbReference type="Proteomes" id="UP000239736"/>
    </source>
</evidence>
<evidence type="ECO:0000256" key="5">
    <source>
        <dbReference type="ARBA" id="ARBA00022692"/>
    </source>
</evidence>
<evidence type="ECO:0000256" key="9">
    <source>
        <dbReference type="SAM" id="Phobius"/>
    </source>
</evidence>
<keyword evidence="6 9" id="KW-1133">Transmembrane helix</keyword>
<reference evidence="10 11" key="1">
    <citation type="submission" date="2018-01" db="EMBL/GenBank/DDBJ databases">
        <title>Genomic Encyclopedia of Archaeal and Bacterial Type Strains, Phase II (KMG-II): from individual species to whole genera.</title>
        <authorList>
            <person name="Goeker M."/>
        </authorList>
    </citation>
    <scope>NUCLEOTIDE SEQUENCE [LARGE SCALE GENOMIC DNA]</scope>
    <source>
        <strain evidence="10 11">DSM 12048</strain>
    </source>
</reference>
<dbReference type="Proteomes" id="UP000239736">
    <property type="component" value="Unassembled WGS sequence"/>
</dbReference>
<keyword evidence="5 9" id="KW-0812">Transmembrane</keyword>
<evidence type="ECO:0000256" key="2">
    <source>
        <dbReference type="ARBA" id="ARBA00022448"/>
    </source>
</evidence>
<dbReference type="InterPro" id="IPR007272">
    <property type="entry name" value="Sulf_transp_TsuA/YedE"/>
</dbReference>
<gene>
    <name evidence="10" type="ORF">LV82_01644</name>
</gene>
<dbReference type="AlphaFoldDB" id="A0A2S5JHR3"/>
<dbReference type="PANTHER" id="PTHR30574">
    <property type="entry name" value="INNER MEMBRANE PROTEIN YEDE"/>
    <property type="match status" value="1"/>
</dbReference>
<protein>
    <submittedName>
        <fullName evidence="10">Uncharacterized protein</fullName>
    </submittedName>
</protein>
<feature type="transmembrane region" description="Helical" evidence="9">
    <location>
        <begin position="80"/>
        <end position="99"/>
    </location>
</feature>
<dbReference type="PANTHER" id="PTHR30574:SF1">
    <property type="entry name" value="SULPHUR TRANSPORT DOMAIN-CONTAINING PROTEIN"/>
    <property type="match status" value="1"/>
</dbReference>
<dbReference type="RefSeq" id="WP_104070671.1">
    <property type="nucleotide sequence ID" value="NZ_PRDS01000004.1"/>
</dbReference>
<comment type="similarity">
    <text evidence="8">Belongs to the TsuA/YedE (TC 9.B.102) family.</text>
</comment>
<sequence length="143" mass="14178">METAFTPVVSAAGGALIGLGAVLLMAGLGRILGATSIMAGVLFPDNRDEFSWRAAMVLGMVLAPGLILLATGSWPDLQIPVSPGMIAIGGVIAGIGASFGSGCTSGHGVCGLSRLSVRSLVAVPTFMATAAATVFVIRHVLGG</sequence>
<dbReference type="EMBL" id="PRDS01000004">
    <property type="protein sequence ID" value="PPB80911.1"/>
    <property type="molecule type" value="Genomic_DNA"/>
</dbReference>
<dbReference type="Pfam" id="PF04143">
    <property type="entry name" value="Sulf_transp"/>
    <property type="match status" value="1"/>
</dbReference>
<proteinExistence type="inferred from homology"/>
<evidence type="ECO:0000256" key="4">
    <source>
        <dbReference type="ARBA" id="ARBA00022519"/>
    </source>
</evidence>
<keyword evidence="7 9" id="KW-0472">Membrane</keyword>
<evidence type="ECO:0000256" key="7">
    <source>
        <dbReference type="ARBA" id="ARBA00023136"/>
    </source>
</evidence>
<keyword evidence="11" id="KW-1185">Reference proteome</keyword>
<organism evidence="10 11">
    <name type="scientific">Albidovulum inexpectatum</name>
    <dbReference type="NCBI Taxonomy" id="196587"/>
    <lineage>
        <taxon>Bacteria</taxon>
        <taxon>Pseudomonadati</taxon>
        <taxon>Pseudomonadota</taxon>
        <taxon>Alphaproteobacteria</taxon>
        <taxon>Rhodobacterales</taxon>
        <taxon>Paracoccaceae</taxon>
        <taxon>Albidovulum</taxon>
    </lineage>
</organism>
<evidence type="ECO:0000313" key="10">
    <source>
        <dbReference type="EMBL" id="PPB80911.1"/>
    </source>
</evidence>
<keyword evidence="2" id="KW-0813">Transport</keyword>
<keyword evidence="4" id="KW-0997">Cell inner membrane</keyword>
<comment type="caution">
    <text evidence="10">The sequence shown here is derived from an EMBL/GenBank/DDBJ whole genome shotgun (WGS) entry which is preliminary data.</text>
</comment>
<feature type="transmembrane region" description="Helical" evidence="9">
    <location>
        <begin position="15"/>
        <end position="43"/>
    </location>
</feature>
<accession>A0A2S5JHR3</accession>
<dbReference type="GO" id="GO:0005886">
    <property type="term" value="C:plasma membrane"/>
    <property type="evidence" value="ECO:0007669"/>
    <property type="project" value="UniProtKB-SubCell"/>
</dbReference>
<evidence type="ECO:0000256" key="8">
    <source>
        <dbReference type="ARBA" id="ARBA00035655"/>
    </source>
</evidence>
<evidence type="ECO:0000256" key="3">
    <source>
        <dbReference type="ARBA" id="ARBA00022475"/>
    </source>
</evidence>
<evidence type="ECO:0000256" key="6">
    <source>
        <dbReference type="ARBA" id="ARBA00022989"/>
    </source>
</evidence>
<name>A0A2S5JHR3_9RHOB</name>
<feature type="transmembrane region" description="Helical" evidence="9">
    <location>
        <begin position="120"/>
        <end position="141"/>
    </location>
</feature>
<keyword evidence="3" id="KW-1003">Cell membrane</keyword>
<dbReference type="OrthoDB" id="9814020at2"/>
<comment type="subcellular location">
    <subcellularLocation>
        <location evidence="1">Cell inner membrane</location>
        <topology evidence="1">Multi-pass membrane protein</topology>
    </subcellularLocation>
</comment>